<dbReference type="Pfam" id="PF24027">
    <property type="entry name" value="DUF7338"/>
    <property type="match status" value="1"/>
</dbReference>
<reference evidence="2 3" key="1">
    <citation type="submission" date="2019-12" db="EMBL/GenBank/DDBJ databases">
        <title>Rhizobium genotypes associated with high levels of biological nitrogen fixation by grain legumes in a temperate-maritime cropping system.</title>
        <authorList>
            <person name="Maluk M."/>
            <person name="Francesc Ferrando Molina F."/>
            <person name="Lopez Del Egido L."/>
            <person name="Lafos M."/>
            <person name="Langarica-Fuentes A."/>
            <person name="Gebre Yohannes G."/>
            <person name="Young M.W."/>
            <person name="Martin P."/>
            <person name="Gantlett R."/>
            <person name="Kenicer G."/>
            <person name="Hawes C."/>
            <person name="Begg G.S."/>
            <person name="Quilliam R.S."/>
            <person name="Squire G.R."/>
            <person name="Poole P.S."/>
            <person name="Young P.W."/>
            <person name="Iannetta P.M."/>
            <person name="James E.K."/>
        </authorList>
    </citation>
    <scope>NUCLEOTIDE SEQUENCE [LARGE SCALE GENOMIC DNA]</scope>
    <source>
        <strain evidence="2 3">JHI985</strain>
    </source>
</reference>
<evidence type="ECO:0000256" key="1">
    <source>
        <dbReference type="SAM" id="Phobius"/>
    </source>
</evidence>
<dbReference type="AlphaFoldDB" id="A0AAE4YQZ2"/>
<keyword evidence="1" id="KW-0472">Membrane</keyword>
<evidence type="ECO:0000313" key="3">
    <source>
        <dbReference type="Proteomes" id="UP000661163"/>
    </source>
</evidence>
<dbReference type="EMBL" id="WUFC01000009">
    <property type="protein sequence ID" value="NEI48638.1"/>
    <property type="molecule type" value="Genomic_DNA"/>
</dbReference>
<gene>
    <name evidence="2" type="ORF">GR217_13115</name>
</gene>
<feature type="transmembrane region" description="Helical" evidence="1">
    <location>
        <begin position="12"/>
        <end position="35"/>
    </location>
</feature>
<protein>
    <submittedName>
        <fullName evidence="2">Uncharacterized protein</fullName>
    </submittedName>
</protein>
<evidence type="ECO:0000313" key="2">
    <source>
        <dbReference type="EMBL" id="NEI48638.1"/>
    </source>
</evidence>
<sequence>MIWPVARYLAYLPVNLAFVLAAYLLSPLLAALSLMTGPRLPGALQWFSTLDANLDGGVSQRVNGYRAGLSGWRLWWQRTCWICRNPAHGWQSELLGMPAAGSTLIKGVLSYDPNQQLYLMETAKGVRFFCWKRDQPLFGGIYLKLWFGWVNKSYDGRNHHYAFQIGPKRA</sequence>
<organism evidence="2 3">
    <name type="scientific">Rhizobium ruizarguesonis</name>
    <dbReference type="NCBI Taxonomy" id="2081791"/>
    <lineage>
        <taxon>Bacteria</taxon>
        <taxon>Pseudomonadati</taxon>
        <taxon>Pseudomonadota</taxon>
        <taxon>Alphaproteobacteria</taxon>
        <taxon>Hyphomicrobiales</taxon>
        <taxon>Rhizobiaceae</taxon>
        <taxon>Rhizobium/Agrobacterium group</taxon>
        <taxon>Rhizobium</taxon>
    </lineage>
</organism>
<accession>A0AAE4YQZ2</accession>
<name>A0AAE4YQZ2_9HYPH</name>
<dbReference type="RefSeq" id="WP_164566280.1">
    <property type="nucleotide sequence ID" value="NZ_WUFC01000009.1"/>
</dbReference>
<dbReference type="InterPro" id="IPR055762">
    <property type="entry name" value="DUF7338"/>
</dbReference>
<proteinExistence type="predicted"/>
<comment type="caution">
    <text evidence="2">The sequence shown here is derived from an EMBL/GenBank/DDBJ whole genome shotgun (WGS) entry which is preliminary data.</text>
</comment>
<dbReference type="Proteomes" id="UP000661163">
    <property type="component" value="Unassembled WGS sequence"/>
</dbReference>
<keyword evidence="1" id="KW-1133">Transmembrane helix</keyword>
<keyword evidence="1" id="KW-0812">Transmembrane</keyword>